<accession>F2JMT0</accession>
<keyword evidence="3" id="KW-1185">Reference proteome</keyword>
<evidence type="ECO:0000256" key="1">
    <source>
        <dbReference type="SAM" id="Phobius"/>
    </source>
</evidence>
<dbReference type="PANTHER" id="PTHR37826">
    <property type="entry name" value="FLOTILLIN BAND_7_5 DOMAIN PROTEIN"/>
    <property type="match status" value="1"/>
</dbReference>
<dbReference type="STRING" id="642492.Clole_4173"/>
<dbReference type="RefSeq" id="WP_013659116.1">
    <property type="nucleotide sequence ID" value="NC_015275.1"/>
</dbReference>
<name>F2JMT0_CELLD</name>
<keyword evidence="1" id="KW-0812">Transmembrane</keyword>
<evidence type="ECO:0000313" key="2">
    <source>
        <dbReference type="EMBL" id="ADZ85845.1"/>
    </source>
</evidence>
<dbReference type="eggNOG" id="COG1594">
    <property type="taxonomic scope" value="Bacteria"/>
</dbReference>
<proteinExistence type="predicted"/>
<protein>
    <recommendedName>
        <fullName evidence="4">Replication restart DNA helicase PriA</fullName>
    </recommendedName>
</protein>
<dbReference type="KEGG" id="cle:Clole_4173"/>
<sequence>MSVVSYKCPNCGGDLGFDPESQKLKCEYCFSNFSEQELEVLTTEKSYSEPGEEFIEDGNDATAEKGPTMLYTCPSCGAQIVTDEVTSATLCCYCHNPVVFSKQLSDEFKPSKVIPFKKSKEQALETFLAWRKKKHFLPDDFSSPSQLEKIAGIYIPYWLVDCDTSGYMRATGKKIKSWTSGSYRYTQTDIYAVSRAASMSFDYLPHDASKKADDLVMESIGPYNYDDLETFSFSYLTGFIAEKYDVDKDTIYPTIKSRIERAVETELRNSIHGYTTTAVGGKNVQIHRTRFHYTLMPVWMLTYIYKGQTYMFAMNGQTGKTFGSLPICSKKLNLLFLWVFLITFAVVFFALAYTGGLA</sequence>
<keyword evidence="1" id="KW-0472">Membrane</keyword>
<gene>
    <name evidence="2" type="ordered locus">Clole_4173</name>
</gene>
<dbReference type="HOGENOM" id="CLU_039030_0_0_9"/>
<reference evidence="2 3" key="1">
    <citation type="journal article" date="2011" name="J. Bacteriol.">
        <title>Complete genome sequence of the cellulose-degrading bacterium Cellulosilyticum lentocellum.</title>
        <authorList>
            <consortium name="US DOE Joint Genome Institute"/>
            <person name="Miller D.A."/>
            <person name="Suen G."/>
            <person name="Bruce D."/>
            <person name="Copeland A."/>
            <person name="Cheng J.F."/>
            <person name="Detter C."/>
            <person name="Goodwin L.A."/>
            <person name="Han C.S."/>
            <person name="Hauser L.J."/>
            <person name="Land M.L."/>
            <person name="Lapidus A."/>
            <person name="Lucas S."/>
            <person name="Meincke L."/>
            <person name="Pitluck S."/>
            <person name="Tapia R."/>
            <person name="Teshima H."/>
            <person name="Woyke T."/>
            <person name="Fox B.G."/>
            <person name="Angert E.R."/>
            <person name="Currie C.R."/>
        </authorList>
    </citation>
    <scope>NUCLEOTIDE SEQUENCE [LARGE SCALE GENOMIC DNA]</scope>
    <source>
        <strain evidence="3">ATCC 49066 / DSM 5427 / NCIMB 11756 / RHM5</strain>
    </source>
</reference>
<feature type="transmembrane region" description="Helical" evidence="1">
    <location>
        <begin position="334"/>
        <end position="353"/>
    </location>
</feature>
<dbReference type="AlphaFoldDB" id="F2JMT0"/>
<keyword evidence="1" id="KW-1133">Transmembrane helix</keyword>
<dbReference type="Gene3D" id="2.20.28.30">
    <property type="entry name" value="RNA polymerase ii, chain L"/>
    <property type="match status" value="2"/>
</dbReference>
<dbReference type="PANTHER" id="PTHR37826:SF3">
    <property type="entry name" value="J DOMAIN-CONTAINING PROTEIN"/>
    <property type="match status" value="1"/>
</dbReference>
<evidence type="ECO:0008006" key="4">
    <source>
        <dbReference type="Google" id="ProtNLM"/>
    </source>
</evidence>
<evidence type="ECO:0000313" key="3">
    <source>
        <dbReference type="Proteomes" id="UP000008467"/>
    </source>
</evidence>
<dbReference type="Proteomes" id="UP000008467">
    <property type="component" value="Chromosome"/>
</dbReference>
<dbReference type="EMBL" id="CP002582">
    <property type="protein sequence ID" value="ADZ85845.1"/>
    <property type="molecule type" value="Genomic_DNA"/>
</dbReference>
<feature type="transmembrane region" description="Helical" evidence="1">
    <location>
        <begin position="291"/>
        <end position="313"/>
    </location>
</feature>
<organism evidence="2 3">
    <name type="scientific">Cellulosilyticum lentocellum (strain ATCC 49066 / DSM 5427 / NCIMB 11756 / RHM5)</name>
    <name type="common">Clostridium lentocellum</name>
    <dbReference type="NCBI Taxonomy" id="642492"/>
    <lineage>
        <taxon>Bacteria</taxon>
        <taxon>Bacillati</taxon>
        <taxon>Bacillota</taxon>
        <taxon>Clostridia</taxon>
        <taxon>Lachnospirales</taxon>
        <taxon>Cellulosilyticaceae</taxon>
        <taxon>Cellulosilyticum</taxon>
    </lineage>
</organism>